<proteinExistence type="predicted"/>
<evidence type="ECO:0000313" key="2">
    <source>
        <dbReference type="EMBL" id="MBC2664130.1"/>
    </source>
</evidence>
<reference evidence="2 3" key="1">
    <citation type="submission" date="2020-08" db="EMBL/GenBank/DDBJ databases">
        <title>The genome sequence of type strain Novosphingobium flavum NBRC 111647.</title>
        <authorList>
            <person name="Liu Y."/>
        </authorList>
    </citation>
    <scope>NUCLEOTIDE SEQUENCE [LARGE SCALE GENOMIC DNA]</scope>
    <source>
        <strain evidence="2 3">NBRC 111647</strain>
    </source>
</reference>
<dbReference type="Proteomes" id="UP000566813">
    <property type="component" value="Unassembled WGS sequence"/>
</dbReference>
<keyword evidence="2" id="KW-0378">Hydrolase</keyword>
<sequence length="153" mass="16451">MNRIGIAFAALAAGGMLCAMPASAARGGEAEKLRRLDIMLMVTSLRCRTGRDNFQPEFQRFEAAHLAELNGAAKDLRLGLVSQYGAKGADRALDRISTSMANQYGQGHPWLGCAELKVATRILTNMRGRDALNEAADQLLAPDARGEFAMAGR</sequence>
<dbReference type="RefSeq" id="WP_185662374.1">
    <property type="nucleotide sequence ID" value="NZ_JACLAW010000001.1"/>
</dbReference>
<organism evidence="2 3">
    <name type="scientific">Novosphingobium flavum</name>
    <dbReference type="NCBI Taxonomy" id="1778672"/>
    <lineage>
        <taxon>Bacteria</taxon>
        <taxon>Pseudomonadati</taxon>
        <taxon>Pseudomonadota</taxon>
        <taxon>Alphaproteobacteria</taxon>
        <taxon>Sphingomonadales</taxon>
        <taxon>Sphingomonadaceae</taxon>
        <taxon>Novosphingobium</taxon>
    </lineage>
</organism>
<gene>
    <name evidence="2" type="ORF">H7F51_01215</name>
</gene>
<dbReference type="GO" id="GO:0016787">
    <property type="term" value="F:hydrolase activity"/>
    <property type="evidence" value="ECO:0007669"/>
    <property type="project" value="UniProtKB-KW"/>
</dbReference>
<protein>
    <submittedName>
        <fullName evidence="2">S-adenosyl-L-homocysteine hydrolase</fullName>
    </submittedName>
</protein>
<keyword evidence="1" id="KW-0732">Signal</keyword>
<dbReference type="AlphaFoldDB" id="A0A7X1FNL3"/>
<keyword evidence="3" id="KW-1185">Reference proteome</keyword>
<name>A0A7X1FNL3_9SPHN</name>
<feature type="chain" id="PRO_5030892844" evidence="1">
    <location>
        <begin position="25"/>
        <end position="153"/>
    </location>
</feature>
<evidence type="ECO:0000256" key="1">
    <source>
        <dbReference type="SAM" id="SignalP"/>
    </source>
</evidence>
<accession>A0A7X1FNL3</accession>
<comment type="caution">
    <text evidence="2">The sequence shown here is derived from an EMBL/GenBank/DDBJ whole genome shotgun (WGS) entry which is preliminary data.</text>
</comment>
<evidence type="ECO:0000313" key="3">
    <source>
        <dbReference type="Proteomes" id="UP000566813"/>
    </source>
</evidence>
<feature type="signal peptide" evidence="1">
    <location>
        <begin position="1"/>
        <end position="24"/>
    </location>
</feature>
<dbReference type="EMBL" id="JACLAW010000001">
    <property type="protein sequence ID" value="MBC2664130.1"/>
    <property type="molecule type" value="Genomic_DNA"/>
</dbReference>